<feature type="region of interest" description="Disordered" evidence="1">
    <location>
        <begin position="1"/>
        <end position="54"/>
    </location>
</feature>
<accession>A0AAQ3P5V6</accession>
<dbReference type="AlphaFoldDB" id="A0AAQ3P5V6"/>
<feature type="region of interest" description="Disordered" evidence="1">
    <location>
        <begin position="67"/>
        <end position="98"/>
    </location>
</feature>
<organism evidence="2 3">
    <name type="scientific">Vigna mungo</name>
    <name type="common">Black gram</name>
    <name type="synonym">Phaseolus mungo</name>
    <dbReference type="NCBI Taxonomy" id="3915"/>
    <lineage>
        <taxon>Eukaryota</taxon>
        <taxon>Viridiplantae</taxon>
        <taxon>Streptophyta</taxon>
        <taxon>Embryophyta</taxon>
        <taxon>Tracheophyta</taxon>
        <taxon>Spermatophyta</taxon>
        <taxon>Magnoliopsida</taxon>
        <taxon>eudicotyledons</taxon>
        <taxon>Gunneridae</taxon>
        <taxon>Pentapetalae</taxon>
        <taxon>rosids</taxon>
        <taxon>fabids</taxon>
        <taxon>Fabales</taxon>
        <taxon>Fabaceae</taxon>
        <taxon>Papilionoideae</taxon>
        <taxon>50 kb inversion clade</taxon>
        <taxon>NPAAA clade</taxon>
        <taxon>indigoferoid/millettioid clade</taxon>
        <taxon>Phaseoleae</taxon>
        <taxon>Vigna</taxon>
    </lineage>
</organism>
<sequence length="246" mass="27462">MKLPIKSSDDDPRPKGHNSTTENPDGNNASNNLLNIRANESEFGHDPKHYPGPRRVLFPAEFSEVLPGGDAEAGGEELDQEAHGCCPHQKPQQGVAGNSSGLKVSLEVARVQKRYAPIASSRRKEALSPNCPRYRTRRFPRPRSSPRIRRLFLTAPLLPERSPATMAALPCSQTWRLNLISAATRDVGDFLRELGPWWECVQPAYGIHLCVRVPPPSTQRATTMVVENYWIHVPSHWQLPTYCTST</sequence>
<keyword evidence="3" id="KW-1185">Reference proteome</keyword>
<evidence type="ECO:0000313" key="3">
    <source>
        <dbReference type="Proteomes" id="UP001374535"/>
    </source>
</evidence>
<evidence type="ECO:0000256" key="1">
    <source>
        <dbReference type="SAM" id="MobiDB-lite"/>
    </source>
</evidence>
<name>A0AAQ3P5V6_VIGMU</name>
<feature type="compositionally biased region" description="Basic and acidic residues" evidence="1">
    <location>
        <begin position="39"/>
        <end position="49"/>
    </location>
</feature>
<protein>
    <submittedName>
        <fullName evidence="2">Uncharacterized protein</fullName>
    </submittedName>
</protein>
<dbReference type="EMBL" id="CP144700">
    <property type="protein sequence ID" value="WVZ22586.1"/>
    <property type="molecule type" value="Genomic_DNA"/>
</dbReference>
<gene>
    <name evidence="2" type="ORF">V8G54_001130</name>
</gene>
<feature type="compositionally biased region" description="Polar residues" evidence="1">
    <location>
        <begin position="17"/>
        <end position="34"/>
    </location>
</feature>
<dbReference type="Proteomes" id="UP001374535">
    <property type="component" value="Chromosome 1"/>
</dbReference>
<reference evidence="2 3" key="1">
    <citation type="journal article" date="2023" name="Life. Sci Alliance">
        <title>Evolutionary insights into 3D genome organization and epigenetic landscape of Vigna mungo.</title>
        <authorList>
            <person name="Junaid A."/>
            <person name="Singh B."/>
            <person name="Bhatia S."/>
        </authorList>
    </citation>
    <scope>NUCLEOTIDE SEQUENCE [LARGE SCALE GENOMIC DNA]</scope>
    <source>
        <strain evidence="2">Urdbean</strain>
    </source>
</reference>
<evidence type="ECO:0000313" key="2">
    <source>
        <dbReference type="EMBL" id="WVZ22586.1"/>
    </source>
</evidence>
<proteinExistence type="predicted"/>